<sequence>MDDPATKALKKDIACRLYNLRAELDDSRYSPERSKMDNNGNAKKVREADDIDKEIHLLLKFKSELIGLIESRVFGDNTAPEITAPEVRGA</sequence>
<keyword evidence="2" id="KW-1185">Reference proteome</keyword>
<name>K0TGH3_THAOC</name>
<proteinExistence type="predicted"/>
<dbReference type="AlphaFoldDB" id="K0TGH3"/>
<evidence type="ECO:0000313" key="1">
    <source>
        <dbReference type="EMBL" id="EJK72681.1"/>
    </source>
</evidence>
<accession>K0TGH3</accession>
<gene>
    <name evidence="1" type="ORF">THAOC_05763</name>
</gene>
<dbReference type="EMBL" id="AGNL01005483">
    <property type="protein sequence ID" value="EJK72681.1"/>
    <property type="molecule type" value="Genomic_DNA"/>
</dbReference>
<protein>
    <submittedName>
        <fullName evidence="1">Uncharacterized protein</fullName>
    </submittedName>
</protein>
<evidence type="ECO:0000313" key="2">
    <source>
        <dbReference type="Proteomes" id="UP000266841"/>
    </source>
</evidence>
<organism evidence="1 2">
    <name type="scientific">Thalassiosira oceanica</name>
    <name type="common">Marine diatom</name>
    <dbReference type="NCBI Taxonomy" id="159749"/>
    <lineage>
        <taxon>Eukaryota</taxon>
        <taxon>Sar</taxon>
        <taxon>Stramenopiles</taxon>
        <taxon>Ochrophyta</taxon>
        <taxon>Bacillariophyta</taxon>
        <taxon>Coscinodiscophyceae</taxon>
        <taxon>Thalassiosirophycidae</taxon>
        <taxon>Thalassiosirales</taxon>
        <taxon>Thalassiosiraceae</taxon>
        <taxon>Thalassiosira</taxon>
    </lineage>
</organism>
<feature type="non-terminal residue" evidence="1">
    <location>
        <position position="90"/>
    </location>
</feature>
<reference evidence="1 2" key="1">
    <citation type="journal article" date="2012" name="Genome Biol.">
        <title>Genome and low-iron response of an oceanic diatom adapted to chronic iron limitation.</title>
        <authorList>
            <person name="Lommer M."/>
            <person name="Specht M."/>
            <person name="Roy A.S."/>
            <person name="Kraemer L."/>
            <person name="Andreson R."/>
            <person name="Gutowska M.A."/>
            <person name="Wolf J."/>
            <person name="Bergner S.V."/>
            <person name="Schilhabel M.B."/>
            <person name="Klostermeier U.C."/>
            <person name="Beiko R.G."/>
            <person name="Rosenstiel P."/>
            <person name="Hippler M."/>
            <person name="Laroche J."/>
        </authorList>
    </citation>
    <scope>NUCLEOTIDE SEQUENCE [LARGE SCALE GENOMIC DNA]</scope>
    <source>
        <strain evidence="1 2">CCMP1005</strain>
    </source>
</reference>
<comment type="caution">
    <text evidence="1">The sequence shown here is derived from an EMBL/GenBank/DDBJ whole genome shotgun (WGS) entry which is preliminary data.</text>
</comment>
<dbReference type="Proteomes" id="UP000266841">
    <property type="component" value="Unassembled WGS sequence"/>
</dbReference>